<dbReference type="EMBL" id="BKCJ010429690">
    <property type="protein sequence ID" value="GFA47031.1"/>
    <property type="molecule type" value="Genomic_DNA"/>
</dbReference>
<comment type="caution">
    <text evidence="2">The sequence shown here is derived from an EMBL/GenBank/DDBJ whole genome shotgun (WGS) entry which is preliminary data.</text>
</comment>
<dbReference type="AlphaFoldDB" id="A0A699JQD8"/>
<feature type="domain" description="Reverse transcriptase zinc-binding" evidence="1">
    <location>
        <begin position="50"/>
        <end position="95"/>
    </location>
</feature>
<reference evidence="2" key="1">
    <citation type="journal article" date="2019" name="Sci. Rep.">
        <title>Draft genome of Tanacetum cinerariifolium, the natural source of mosquito coil.</title>
        <authorList>
            <person name="Yamashiro T."/>
            <person name="Shiraishi A."/>
            <person name="Satake H."/>
            <person name="Nakayama K."/>
        </authorList>
    </citation>
    <scope>NUCLEOTIDE SEQUENCE</scope>
</reference>
<dbReference type="InterPro" id="IPR026960">
    <property type="entry name" value="RVT-Znf"/>
</dbReference>
<name>A0A699JQD8_TANCI</name>
<sequence length="210" mass="24379">MRYNERLSDNLKVADLIVNSKWNWPSGWEVKFPIPKKLEAPKIKSNKEDVKGRLQTQDRVAVWNLNNNMKCSMCNKTNDSHSNLFFECEYSNKIWKDLSGRMKVNNMANGWNAIDDFYKGITGDSNNAEVVLKMIIESVRTQMMGLKVRKTAVVDKVADIWDVRMNYLKTNGTVKKLTQCLDLWRMIDAEGLVPCFWEPFYTSPFIDYSG</sequence>
<organism evidence="2">
    <name type="scientific">Tanacetum cinerariifolium</name>
    <name type="common">Dalmatian daisy</name>
    <name type="synonym">Chrysanthemum cinerariifolium</name>
    <dbReference type="NCBI Taxonomy" id="118510"/>
    <lineage>
        <taxon>Eukaryota</taxon>
        <taxon>Viridiplantae</taxon>
        <taxon>Streptophyta</taxon>
        <taxon>Embryophyta</taxon>
        <taxon>Tracheophyta</taxon>
        <taxon>Spermatophyta</taxon>
        <taxon>Magnoliopsida</taxon>
        <taxon>eudicotyledons</taxon>
        <taxon>Gunneridae</taxon>
        <taxon>Pentapetalae</taxon>
        <taxon>asterids</taxon>
        <taxon>campanulids</taxon>
        <taxon>Asterales</taxon>
        <taxon>Asteraceae</taxon>
        <taxon>Asteroideae</taxon>
        <taxon>Anthemideae</taxon>
        <taxon>Anthemidinae</taxon>
        <taxon>Tanacetum</taxon>
    </lineage>
</organism>
<dbReference type="Pfam" id="PF13966">
    <property type="entry name" value="zf-RVT"/>
    <property type="match status" value="1"/>
</dbReference>
<protein>
    <recommendedName>
        <fullName evidence="1">Reverse transcriptase zinc-binding domain-containing protein</fullName>
    </recommendedName>
</protein>
<accession>A0A699JQD8</accession>
<evidence type="ECO:0000313" key="2">
    <source>
        <dbReference type="EMBL" id="GFA47031.1"/>
    </source>
</evidence>
<evidence type="ECO:0000259" key="1">
    <source>
        <dbReference type="Pfam" id="PF13966"/>
    </source>
</evidence>
<proteinExistence type="predicted"/>
<gene>
    <name evidence="2" type="ORF">Tci_619003</name>
</gene>